<organism evidence="8 9">
    <name type="scientific">Paspalum notatum var. saurae</name>
    <dbReference type="NCBI Taxonomy" id="547442"/>
    <lineage>
        <taxon>Eukaryota</taxon>
        <taxon>Viridiplantae</taxon>
        <taxon>Streptophyta</taxon>
        <taxon>Embryophyta</taxon>
        <taxon>Tracheophyta</taxon>
        <taxon>Spermatophyta</taxon>
        <taxon>Magnoliopsida</taxon>
        <taxon>Liliopsida</taxon>
        <taxon>Poales</taxon>
        <taxon>Poaceae</taxon>
        <taxon>PACMAD clade</taxon>
        <taxon>Panicoideae</taxon>
        <taxon>Andropogonodae</taxon>
        <taxon>Paspaleae</taxon>
        <taxon>Paspalinae</taxon>
        <taxon>Paspalum</taxon>
    </lineage>
</organism>
<dbReference type="Gene3D" id="3.30.60.10">
    <property type="entry name" value="Endochitinase-like"/>
    <property type="match status" value="3"/>
</dbReference>
<evidence type="ECO:0000259" key="7">
    <source>
        <dbReference type="PROSITE" id="PS50941"/>
    </source>
</evidence>
<dbReference type="FunFam" id="3.30.60.10:FF:000006">
    <property type="entry name" value="Agglutinin isolectin 1"/>
    <property type="match status" value="1"/>
</dbReference>
<keyword evidence="1 5" id="KW-0147">Chitin-binding</keyword>
<feature type="signal peptide" evidence="6">
    <location>
        <begin position="1"/>
        <end position="28"/>
    </location>
</feature>
<evidence type="ECO:0000313" key="9">
    <source>
        <dbReference type="Proteomes" id="UP001341281"/>
    </source>
</evidence>
<keyword evidence="2" id="KW-0430">Lectin</keyword>
<feature type="disulfide bond" evidence="5">
    <location>
        <begin position="89"/>
        <end position="103"/>
    </location>
</feature>
<feature type="disulfide bond" evidence="5">
    <location>
        <begin position="126"/>
        <end position="138"/>
    </location>
</feature>
<name>A0AAQ3SF12_PASNO</name>
<evidence type="ECO:0000313" key="8">
    <source>
        <dbReference type="EMBL" id="WVZ49906.1"/>
    </source>
</evidence>
<reference evidence="8 9" key="1">
    <citation type="submission" date="2024-02" db="EMBL/GenBank/DDBJ databases">
        <title>High-quality chromosome-scale genome assembly of Pensacola bahiagrass (Paspalum notatum Flugge var. saurae).</title>
        <authorList>
            <person name="Vega J.M."/>
            <person name="Podio M."/>
            <person name="Orjuela J."/>
            <person name="Siena L.A."/>
            <person name="Pessino S.C."/>
            <person name="Combes M.C."/>
            <person name="Mariac C."/>
            <person name="Albertini E."/>
            <person name="Pupilli F."/>
            <person name="Ortiz J.P.A."/>
            <person name="Leblanc O."/>
        </authorList>
    </citation>
    <scope>NUCLEOTIDE SEQUENCE [LARGE SCALE GENOMIC DNA]</scope>
    <source>
        <strain evidence="8">R1</strain>
        <tissue evidence="8">Leaf</tissue>
    </source>
</reference>
<proteinExistence type="predicted"/>
<evidence type="ECO:0000256" key="6">
    <source>
        <dbReference type="SAM" id="SignalP"/>
    </source>
</evidence>
<accession>A0AAQ3SF12</accession>
<evidence type="ECO:0000256" key="3">
    <source>
        <dbReference type="ARBA" id="ARBA00023157"/>
    </source>
</evidence>
<dbReference type="SUPFAM" id="SSF57016">
    <property type="entry name" value="Plant lectins/antimicrobial peptides"/>
    <property type="match status" value="3"/>
</dbReference>
<dbReference type="Proteomes" id="UP001341281">
    <property type="component" value="Chromosome 01"/>
</dbReference>
<keyword evidence="9" id="KW-1185">Reference proteome</keyword>
<dbReference type="PANTHER" id="PTHR47849:SF8">
    <property type="entry name" value="LECTIN"/>
    <property type="match status" value="1"/>
</dbReference>
<feature type="disulfide bond" evidence="5">
    <location>
        <begin position="131"/>
        <end position="145"/>
    </location>
</feature>
<gene>
    <name evidence="8" type="ORF">U9M48_001225</name>
</gene>
<evidence type="ECO:0000256" key="4">
    <source>
        <dbReference type="ARBA" id="ARBA00023283"/>
    </source>
</evidence>
<feature type="chain" id="PRO_5042836579" description="Chitin-binding type-1 domain-containing protein" evidence="6">
    <location>
        <begin position="29"/>
        <end position="215"/>
    </location>
</feature>
<dbReference type="PANTHER" id="PTHR47849">
    <property type="entry name" value="CHITIN-BINDING LECTIN 1"/>
    <property type="match status" value="1"/>
</dbReference>
<dbReference type="SMART" id="SM00270">
    <property type="entry name" value="ChtBD1"/>
    <property type="match status" value="3"/>
</dbReference>
<dbReference type="InterPro" id="IPR001002">
    <property type="entry name" value="Chitin-bd_1"/>
</dbReference>
<comment type="caution">
    <text evidence="5">Lacks conserved residue(s) required for the propagation of feature annotation.</text>
</comment>
<feature type="disulfide bond" evidence="5">
    <location>
        <begin position="41"/>
        <end position="53"/>
    </location>
</feature>
<feature type="domain" description="Chitin-binding type-1" evidence="7">
    <location>
        <begin position="72"/>
        <end position="116"/>
    </location>
</feature>
<evidence type="ECO:0000256" key="5">
    <source>
        <dbReference type="PROSITE-ProRule" id="PRU00261"/>
    </source>
</evidence>
<sequence length="215" mass="21590">MPTPTTTAATLPLSLLTVAALTLGHAAAQQCGNETEGNTLCPDNLCCSKWGYCGLGAAYCGEGCQSGACCPNRRCGAQAGNATCDANQCCSRHGYCGFGSEYCRVGCQSQSGACWADLPCSKENPCPRNLCCSRSGFCGLGPEFCGLGCQGGACCEASSVAMADIIVNNDTTTASSSQYSAAAGGVVHVHGRSAAVAGPAGRCCMHTTASAVHAL</sequence>
<feature type="domain" description="Chitin-binding type-1" evidence="7">
    <location>
        <begin position="28"/>
        <end position="71"/>
    </location>
</feature>
<feature type="disulfide bond" evidence="5">
    <location>
        <begin position="46"/>
        <end position="60"/>
    </location>
</feature>
<dbReference type="Pfam" id="PF00187">
    <property type="entry name" value="Chitin_bind_1"/>
    <property type="match status" value="3"/>
</dbReference>
<feature type="disulfide bond" evidence="5">
    <location>
        <begin position="84"/>
        <end position="96"/>
    </location>
</feature>
<dbReference type="InterPro" id="IPR036861">
    <property type="entry name" value="Endochitinase-like_sf"/>
</dbReference>
<dbReference type="EMBL" id="CP144745">
    <property type="protein sequence ID" value="WVZ49906.1"/>
    <property type="molecule type" value="Genomic_DNA"/>
</dbReference>
<keyword evidence="6" id="KW-0732">Signal</keyword>
<dbReference type="PROSITE" id="PS50941">
    <property type="entry name" value="CHIT_BIND_I_2"/>
    <property type="match status" value="3"/>
</dbReference>
<keyword evidence="4" id="KW-0873">Pyrrolidone carboxylic acid</keyword>
<feature type="disulfide bond" evidence="5">
    <location>
        <begin position="75"/>
        <end position="90"/>
    </location>
</feature>
<evidence type="ECO:0000256" key="1">
    <source>
        <dbReference type="ARBA" id="ARBA00022669"/>
    </source>
</evidence>
<dbReference type="InterPro" id="IPR018371">
    <property type="entry name" value="Chitin-binding_1_CS"/>
</dbReference>
<protein>
    <recommendedName>
        <fullName evidence="7">Chitin-binding type-1 domain-containing protein</fullName>
    </recommendedName>
</protein>
<feature type="domain" description="Chitin-binding type-1" evidence="7">
    <location>
        <begin position="117"/>
        <end position="156"/>
    </location>
</feature>
<keyword evidence="3 5" id="KW-1015">Disulfide bond</keyword>
<dbReference type="CDD" id="cd00035">
    <property type="entry name" value="ChtBD1"/>
    <property type="match status" value="2"/>
</dbReference>
<dbReference type="GO" id="GO:0008061">
    <property type="term" value="F:chitin binding"/>
    <property type="evidence" value="ECO:0007669"/>
    <property type="project" value="UniProtKB-UniRule"/>
</dbReference>
<dbReference type="AlphaFoldDB" id="A0AAQ3SF12"/>
<dbReference type="PROSITE" id="PS00026">
    <property type="entry name" value="CHIT_BIND_I_1"/>
    <property type="match status" value="3"/>
</dbReference>
<dbReference type="GO" id="GO:0030246">
    <property type="term" value="F:carbohydrate binding"/>
    <property type="evidence" value="ECO:0007669"/>
    <property type="project" value="UniProtKB-KW"/>
</dbReference>
<evidence type="ECO:0000256" key="2">
    <source>
        <dbReference type="ARBA" id="ARBA00022734"/>
    </source>
</evidence>